<dbReference type="AlphaFoldDB" id="A0A5B7HFH5"/>
<comment type="caution">
    <text evidence="2">The sequence shown here is derived from an EMBL/GenBank/DDBJ whole genome shotgun (WGS) entry which is preliminary data.</text>
</comment>
<protein>
    <submittedName>
        <fullName evidence="2">Uncharacterized protein</fullName>
    </submittedName>
</protein>
<accession>A0A5B7HFH5</accession>
<proteinExistence type="predicted"/>
<feature type="region of interest" description="Disordered" evidence="1">
    <location>
        <begin position="1"/>
        <end position="30"/>
    </location>
</feature>
<dbReference type="EMBL" id="VSRR010026543">
    <property type="protein sequence ID" value="MPC67648.1"/>
    <property type="molecule type" value="Genomic_DNA"/>
</dbReference>
<evidence type="ECO:0000313" key="2">
    <source>
        <dbReference type="EMBL" id="MPC67648.1"/>
    </source>
</evidence>
<name>A0A5B7HFH5_PORTR</name>
<reference evidence="2 3" key="1">
    <citation type="submission" date="2019-05" db="EMBL/GenBank/DDBJ databases">
        <title>Another draft genome of Portunus trituberculatus and its Hox gene families provides insights of decapod evolution.</title>
        <authorList>
            <person name="Jeong J.-H."/>
            <person name="Song I."/>
            <person name="Kim S."/>
            <person name="Choi T."/>
            <person name="Kim D."/>
            <person name="Ryu S."/>
            <person name="Kim W."/>
        </authorList>
    </citation>
    <scope>NUCLEOTIDE SEQUENCE [LARGE SCALE GENOMIC DNA]</scope>
    <source>
        <tissue evidence="2">Muscle</tissue>
    </source>
</reference>
<dbReference type="Proteomes" id="UP000324222">
    <property type="component" value="Unassembled WGS sequence"/>
</dbReference>
<sequence>MGRTQGSREYKVESERDEGAERRTKLESPDERAKIGIGENFNRVLNPLNTAPYWHINQGRRVSIPMILFHLPSSSSSS</sequence>
<organism evidence="2 3">
    <name type="scientific">Portunus trituberculatus</name>
    <name type="common">Swimming crab</name>
    <name type="synonym">Neptunus trituberculatus</name>
    <dbReference type="NCBI Taxonomy" id="210409"/>
    <lineage>
        <taxon>Eukaryota</taxon>
        <taxon>Metazoa</taxon>
        <taxon>Ecdysozoa</taxon>
        <taxon>Arthropoda</taxon>
        <taxon>Crustacea</taxon>
        <taxon>Multicrustacea</taxon>
        <taxon>Malacostraca</taxon>
        <taxon>Eumalacostraca</taxon>
        <taxon>Eucarida</taxon>
        <taxon>Decapoda</taxon>
        <taxon>Pleocyemata</taxon>
        <taxon>Brachyura</taxon>
        <taxon>Eubrachyura</taxon>
        <taxon>Portunoidea</taxon>
        <taxon>Portunidae</taxon>
        <taxon>Portuninae</taxon>
        <taxon>Portunus</taxon>
    </lineage>
</organism>
<evidence type="ECO:0000256" key="1">
    <source>
        <dbReference type="SAM" id="MobiDB-lite"/>
    </source>
</evidence>
<gene>
    <name evidence="2" type="ORF">E2C01_061825</name>
</gene>
<keyword evidence="3" id="KW-1185">Reference proteome</keyword>
<evidence type="ECO:0000313" key="3">
    <source>
        <dbReference type="Proteomes" id="UP000324222"/>
    </source>
</evidence>